<accession>U2QE26</accession>
<dbReference type="InterPro" id="IPR016181">
    <property type="entry name" value="Acyl_CoA_acyltransferase"/>
</dbReference>
<proteinExistence type="predicted"/>
<comment type="caution">
    <text evidence="2">The sequence shown here is derived from an EMBL/GenBank/DDBJ whole genome shotgun (WGS) entry which is preliminary data.</text>
</comment>
<organism evidence="2 3">
    <name type="scientific">Segatella baroniae F0067</name>
    <dbReference type="NCBI Taxonomy" id="1115809"/>
    <lineage>
        <taxon>Bacteria</taxon>
        <taxon>Pseudomonadati</taxon>
        <taxon>Bacteroidota</taxon>
        <taxon>Bacteroidia</taxon>
        <taxon>Bacteroidales</taxon>
        <taxon>Prevotellaceae</taxon>
        <taxon>Segatella</taxon>
    </lineage>
</organism>
<dbReference type="SUPFAM" id="SSF55729">
    <property type="entry name" value="Acyl-CoA N-acyltransferases (Nat)"/>
    <property type="match status" value="1"/>
</dbReference>
<dbReference type="GO" id="GO:0016747">
    <property type="term" value="F:acyltransferase activity, transferring groups other than amino-acyl groups"/>
    <property type="evidence" value="ECO:0007669"/>
    <property type="project" value="InterPro"/>
</dbReference>
<dbReference type="Proteomes" id="UP000016648">
    <property type="component" value="Unassembled WGS sequence"/>
</dbReference>
<evidence type="ECO:0000259" key="1">
    <source>
        <dbReference type="PROSITE" id="PS51186"/>
    </source>
</evidence>
<dbReference type="PANTHER" id="PTHR43415:SF3">
    <property type="entry name" value="GNAT-FAMILY ACETYLTRANSFERASE"/>
    <property type="match status" value="1"/>
</dbReference>
<dbReference type="Gene3D" id="3.40.630.30">
    <property type="match status" value="1"/>
</dbReference>
<sequence length="179" mass="20951">MSQVRKVRLRAMEPEDLESLYEMENQSEQWDQGVTNVPYSRYALYNYVSECKNDIYADRQLRLMVVSEDDTCVGIVDLVEFDPKHLRAELGLVIKKEYRNQGYGKAAVVEMLRYSRDIIHLHQVYVIISDDNVQSRKLFHGLGFTGALVLKDWLYTKGSWRDAVLLQFFNKKESDCLEV</sequence>
<feature type="domain" description="N-acetyltransferase" evidence="1">
    <location>
        <begin position="7"/>
        <end position="171"/>
    </location>
</feature>
<dbReference type="PANTHER" id="PTHR43415">
    <property type="entry name" value="SPERMIDINE N(1)-ACETYLTRANSFERASE"/>
    <property type="match status" value="1"/>
</dbReference>
<evidence type="ECO:0000313" key="2">
    <source>
        <dbReference type="EMBL" id="ERK39563.1"/>
    </source>
</evidence>
<dbReference type="Pfam" id="PF13302">
    <property type="entry name" value="Acetyltransf_3"/>
    <property type="match status" value="1"/>
</dbReference>
<dbReference type="PATRIC" id="fig|1115809.3.peg.1043"/>
<gene>
    <name evidence="2" type="ORF">HMPREF9135_2284</name>
</gene>
<dbReference type="EMBL" id="AWEY01000017">
    <property type="protein sequence ID" value="ERK39563.1"/>
    <property type="molecule type" value="Genomic_DNA"/>
</dbReference>
<dbReference type="InterPro" id="IPR000182">
    <property type="entry name" value="GNAT_dom"/>
</dbReference>
<keyword evidence="2" id="KW-0808">Transferase</keyword>
<dbReference type="CDD" id="cd04301">
    <property type="entry name" value="NAT_SF"/>
    <property type="match status" value="1"/>
</dbReference>
<reference evidence="2 3" key="1">
    <citation type="submission" date="2013-08" db="EMBL/GenBank/DDBJ databases">
        <authorList>
            <person name="Durkin A.S."/>
            <person name="Haft D.R."/>
            <person name="McCorrison J."/>
            <person name="Torralba M."/>
            <person name="Gillis M."/>
            <person name="Haft D.H."/>
            <person name="Methe B."/>
            <person name="Sutton G."/>
            <person name="Nelson K.E."/>
        </authorList>
    </citation>
    <scope>NUCLEOTIDE SEQUENCE [LARGE SCALE GENOMIC DNA]</scope>
    <source>
        <strain evidence="2 3">F0067</strain>
    </source>
</reference>
<evidence type="ECO:0000313" key="3">
    <source>
        <dbReference type="Proteomes" id="UP000016648"/>
    </source>
</evidence>
<dbReference type="AlphaFoldDB" id="U2QE26"/>
<protein>
    <submittedName>
        <fullName evidence="2">Acetyltransferase (GNAT) domain protein</fullName>
    </submittedName>
</protein>
<name>U2QE26_9BACT</name>
<dbReference type="PROSITE" id="PS51186">
    <property type="entry name" value="GNAT"/>
    <property type="match status" value="1"/>
</dbReference>
<keyword evidence="3" id="KW-1185">Reference proteome</keyword>